<dbReference type="HOGENOM" id="CLU_036902_15_0_5"/>
<accession>F0J6V3</accession>
<reference evidence="1 2" key="1">
    <citation type="submission" date="2010-12" db="EMBL/GenBank/DDBJ databases">
        <title>Whole genome sequence of Acidiphilium multivorum AIU301.</title>
        <authorList>
            <person name="Narita-Yamada S."/>
            <person name="Nakamura S."/>
            <person name="Ito N."/>
            <person name="Takarada H."/>
            <person name="Katano Y."/>
            <person name="Nakazawa H."/>
            <person name="Hosoyama A."/>
            <person name="Yamada R."/>
            <person name="Fujita N."/>
        </authorList>
    </citation>
    <scope>NUCLEOTIDE SEQUENCE [LARGE SCALE GENOMIC DNA]</scope>
    <source>
        <strain evidence="2">DSM 11245 / JCM 8867 / AIU301</strain>
        <plasmid evidence="1 2">pACMV1</plasmid>
    </source>
</reference>
<evidence type="ECO:0000313" key="2">
    <source>
        <dbReference type="Proteomes" id="UP000007100"/>
    </source>
</evidence>
<protein>
    <submittedName>
        <fullName evidence="1">Uncharacterized protein</fullName>
    </submittedName>
</protein>
<dbReference type="AlphaFoldDB" id="F0J6V3"/>
<dbReference type="KEGG" id="amv:ACMV_P1_00240"/>
<dbReference type="RefSeq" id="WP_007424857.1">
    <property type="nucleotide sequence ID" value="NZ_BANA01000489.1"/>
</dbReference>
<geneLocation type="plasmid" evidence="1 2">
    <name>pACMV1</name>
</geneLocation>
<organism evidence="1 2">
    <name type="scientific">Acidiphilium multivorum (strain DSM 11245 / JCM 8867 / NBRC 100883 / AIU 301)</name>
    <dbReference type="NCBI Taxonomy" id="926570"/>
    <lineage>
        <taxon>Bacteria</taxon>
        <taxon>Pseudomonadati</taxon>
        <taxon>Pseudomonadota</taxon>
        <taxon>Alphaproteobacteria</taxon>
        <taxon>Acetobacterales</taxon>
        <taxon>Acidocellaceae</taxon>
        <taxon>Acidiphilium</taxon>
    </lineage>
</organism>
<proteinExistence type="predicted"/>
<evidence type="ECO:0000313" key="1">
    <source>
        <dbReference type="EMBL" id="BAJ82820.1"/>
    </source>
</evidence>
<keyword evidence="1" id="KW-0614">Plasmid</keyword>
<name>F0J6V3_ACIMA</name>
<dbReference type="Proteomes" id="UP000007100">
    <property type="component" value="Plasmid pACMV1"/>
</dbReference>
<gene>
    <name evidence="1" type="ordered locus">ACMV_P1_00240</name>
</gene>
<sequence length="59" mass="6698">MGVFRYAKPGSKSANTWLLQLQERRPRKIAVIALANKIARIIWAMMARGEAYRRQPAAA</sequence>
<dbReference type="EMBL" id="AP012036">
    <property type="protein sequence ID" value="BAJ82820.1"/>
    <property type="molecule type" value="Genomic_DNA"/>
</dbReference>
<keyword evidence="2" id="KW-1185">Reference proteome</keyword>